<evidence type="ECO:0000259" key="7">
    <source>
        <dbReference type="Pfam" id="PF10502"/>
    </source>
</evidence>
<feature type="active site" evidence="5">
    <location>
        <position position="44"/>
    </location>
</feature>
<keyword evidence="4 6" id="KW-0378">Hydrolase</keyword>
<dbReference type="PANTHER" id="PTHR43390">
    <property type="entry name" value="SIGNAL PEPTIDASE I"/>
    <property type="match status" value="1"/>
</dbReference>
<gene>
    <name evidence="8" type="ORF">A3A13_00035</name>
</gene>
<evidence type="ECO:0000256" key="6">
    <source>
        <dbReference type="RuleBase" id="RU362042"/>
    </source>
</evidence>
<feature type="domain" description="Peptidase S26" evidence="7">
    <location>
        <begin position="14"/>
        <end position="174"/>
    </location>
</feature>
<reference evidence="8 9" key="1">
    <citation type="journal article" date="2016" name="Nat. Commun.">
        <title>Thousands of microbial genomes shed light on interconnected biogeochemical processes in an aquifer system.</title>
        <authorList>
            <person name="Anantharaman K."/>
            <person name="Brown C.T."/>
            <person name="Hug L.A."/>
            <person name="Sharon I."/>
            <person name="Castelle C.J."/>
            <person name="Probst A.J."/>
            <person name="Thomas B.C."/>
            <person name="Singh A."/>
            <person name="Wilkins M.J."/>
            <person name="Karaoz U."/>
            <person name="Brodie E.L."/>
            <person name="Williams K.H."/>
            <person name="Hubbard S.S."/>
            <person name="Banfield J.F."/>
        </authorList>
    </citation>
    <scope>NUCLEOTIDE SEQUENCE [LARGE SCALE GENOMIC DNA]</scope>
</reference>
<dbReference type="PROSITE" id="PS00761">
    <property type="entry name" value="SPASE_I_3"/>
    <property type="match status" value="1"/>
</dbReference>
<dbReference type="EMBL" id="MGKJ01000016">
    <property type="protein sequence ID" value="OGN23742.1"/>
    <property type="molecule type" value="Genomic_DNA"/>
</dbReference>
<evidence type="ECO:0000256" key="4">
    <source>
        <dbReference type="ARBA" id="ARBA00022801"/>
    </source>
</evidence>
<dbReference type="PANTHER" id="PTHR43390:SF1">
    <property type="entry name" value="CHLOROPLAST PROCESSING PEPTIDASE"/>
    <property type="match status" value="1"/>
</dbReference>
<dbReference type="InterPro" id="IPR000223">
    <property type="entry name" value="Pept_S26A_signal_pept_1"/>
</dbReference>
<comment type="catalytic activity">
    <reaction evidence="1 6">
        <text>Cleavage of hydrophobic, N-terminal signal or leader sequences from secreted and periplasmic proteins.</text>
        <dbReference type="EC" id="3.4.21.89"/>
    </reaction>
</comment>
<feature type="transmembrane region" description="Helical" evidence="6">
    <location>
        <begin position="12"/>
        <end position="34"/>
    </location>
</feature>
<sequence>MGQAPRSEVLAFVWETIKVVVISLAIILPIRYYLVQPFFVKGASMEPSFEDGDYLLIDEISYRFSKPTRGDVIVFRYPKDRSQFFIKRIIGLPGETIEVKNNKVMIYGAENTDGFALTENYLDPSQETLGNLLVRLDDNEYFVLGDNRLASSDSRRWGPVDKTLITGKALLRAWPFTKFDKILKPMY</sequence>
<evidence type="ECO:0000256" key="3">
    <source>
        <dbReference type="ARBA" id="ARBA00013208"/>
    </source>
</evidence>
<dbReference type="Pfam" id="PF10502">
    <property type="entry name" value="Peptidase_S26"/>
    <property type="match status" value="1"/>
</dbReference>
<dbReference type="NCBIfam" id="TIGR02227">
    <property type="entry name" value="sigpep_I_bact"/>
    <property type="match status" value="1"/>
</dbReference>
<evidence type="ECO:0000256" key="2">
    <source>
        <dbReference type="ARBA" id="ARBA00009370"/>
    </source>
</evidence>
<dbReference type="PRINTS" id="PR00727">
    <property type="entry name" value="LEADERPTASE"/>
</dbReference>
<evidence type="ECO:0000256" key="1">
    <source>
        <dbReference type="ARBA" id="ARBA00000677"/>
    </source>
</evidence>
<dbReference type="PROSITE" id="PS00760">
    <property type="entry name" value="SPASE_I_2"/>
    <property type="match status" value="1"/>
</dbReference>
<dbReference type="GO" id="GO:0009003">
    <property type="term" value="F:signal peptidase activity"/>
    <property type="evidence" value="ECO:0007669"/>
    <property type="project" value="UniProtKB-EC"/>
</dbReference>
<dbReference type="GO" id="GO:0006465">
    <property type="term" value="P:signal peptide processing"/>
    <property type="evidence" value="ECO:0007669"/>
    <property type="project" value="InterPro"/>
</dbReference>
<organism evidence="8 9">
    <name type="scientific">Candidatus Yanofskybacteria bacterium RIFCSPLOWO2_01_FULL_43_22</name>
    <dbReference type="NCBI Taxonomy" id="1802695"/>
    <lineage>
        <taxon>Bacteria</taxon>
        <taxon>Candidatus Yanofskyibacteriota</taxon>
    </lineage>
</organism>
<dbReference type="InterPro" id="IPR019757">
    <property type="entry name" value="Pept_S26A_signal_pept_1_Lys-AS"/>
</dbReference>
<dbReference type="EC" id="3.4.21.89" evidence="3 6"/>
<dbReference type="AlphaFoldDB" id="A0A1F8GED1"/>
<feature type="active site" evidence="5">
    <location>
        <position position="87"/>
    </location>
</feature>
<dbReference type="Proteomes" id="UP000178911">
    <property type="component" value="Unassembled WGS sequence"/>
</dbReference>
<dbReference type="GO" id="GO:0016020">
    <property type="term" value="C:membrane"/>
    <property type="evidence" value="ECO:0007669"/>
    <property type="project" value="UniProtKB-SubCell"/>
</dbReference>
<name>A0A1F8GED1_9BACT</name>
<keyword evidence="6" id="KW-1133">Transmembrane helix</keyword>
<dbReference type="GO" id="GO:0004252">
    <property type="term" value="F:serine-type endopeptidase activity"/>
    <property type="evidence" value="ECO:0007669"/>
    <property type="project" value="InterPro"/>
</dbReference>
<comment type="similarity">
    <text evidence="2 6">Belongs to the peptidase S26 family.</text>
</comment>
<dbReference type="Gene3D" id="2.10.109.10">
    <property type="entry name" value="Umud Fragment, subunit A"/>
    <property type="match status" value="1"/>
</dbReference>
<keyword evidence="6" id="KW-0645">Protease</keyword>
<protein>
    <recommendedName>
        <fullName evidence="3 6">Signal peptidase I</fullName>
        <ecNumber evidence="3 6">3.4.21.89</ecNumber>
    </recommendedName>
</protein>
<evidence type="ECO:0000256" key="5">
    <source>
        <dbReference type="PIRSR" id="PIRSR600223-1"/>
    </source>
</evidence>
<proteinExistence type="inferred from homology"/>
<dbReference type="SUPFAM" id="SSF51306">
    <property type="entry name" value="LexA/Signal peptidase"/>
    <property type="match status" value="1"/>
</dbReference>
<accession>A0A1F8GED1</accession>
<evidence type="ECO:0000313" key="8">
    <source>
        <dbReference type="EMBL" id="OGN23742.1"/>
    </source>
</evidence>
<dbReference type="InterPro" id="IPR019533">
    <property type="entry name" value="Peptidase_S26"/>
</dbReference>
<keyword evidence="6" id="KW-0472">Membrane</keyword>
<comment type="caution">
    <text evidence="8">The sequence shown here is derived from an EMBL/GenBank/DDBJ whole genome shotgun (WGS) entry which is preliminary data.</text>
</comment>
<evidence type="ECO:0000313" key="9">
    <source>
        <dbReference type="Proteomes" id="UP000178911"/>
    </source>
</evidence>
<comment type="subcellular location">
    <subcellularLocation>
        <location evidence="6">Membrane</location>
        <topology evidence="6">Single-pass type II membrane protein</topology>
    </subcellularLocation>
</comment>
<dbReference type="STRING" id="1802695.A3A13_00035"/>
<keyword evidence="6" id="KW-0812">Transmembrane</keyword>
<dbReference type="InterPro" id="IPR019758">
    <property type="entry name" value="Pept_S26A_signal_pept_1_CS"/>
</dbReference>
<dbReference type="InterPro" id="IPR036286">
    <property type="entry name" value="LexA/Signal_pep-like_sf"/>
</dbReference>
<dbReference type="CDD" id="cd06530">
    <property type="entry name" value="S26_SPase_I"/>
    <property type="match status" value="1"/>
</dbReference>